<organism evidence="1 2">
    <name type="scientific">Cryoendolithus antarcticus</name>
    <dbReference type="NCBI Taxonomy" id="1507870"/>
    <lineage>
        <taxon>Eukaryota</taxon>
        <taxon>Fungi</taxon>
        <taxon>Dikarya</taxon>
        <taxon>Ascomycota</taxon>
        <taxon>Pezizomycotina</taxon>
        <taxon>Dothideomycetes</taxon>
        <taxon>Dothideomycetidae</taxon>
        <taxon>Cladosporiales</taxon>
        <taxon>Cladosporiaceae</taxon>
        <taxon>Cryoendolithus</taxon>
    </lineage>
</organism>
<protein>
    <recommendedName>
        <fullName evidence="3">F-box domain-containing protein</fullName>
    </recommendedName>
</protein>
<evidence type="ECO:0008006" key="3">
    <source>
        <dbReference type="Google" id="ProtNLM"/>
    </source>
</evidence>
<dbReference type="AlphaFoldDB" id="A0A1V8TAH5"/>
<accession>A0A1V8TAH5</accession>
<dbReference type="InParanoid" id="A0A1V8TAH5"/>
<dbReference type="EMBL" id="NAJO01000012">
    <property type="protein sequence ID" value="OQO08385.1"/>
    <property type="molecule type" value="Genomic_DNA"/>
</dbReference>
<evidence type="ECO:0000313" key="2">
    <source>
        <dbReference type="Proteomes" id="UP000192596"/>
    </source>
</evidence>
<evidence type="ECO:0000313" key="1">
    <source>
        <dbReference type="EMBL" id="OQO08385.1"/>
    </source>
</evidence>
<proteinExistence type="predicted"/>
<dbReference type="Proteomes" id="UP000192596">
    <property type="component" value="Unassembled WGS sequence"/>
</dbReference>
<name>A0A1V8TAH5_9PEZI</name>
<sequence length="306" mass="34521">MKETRRDAVKTKKFTRLPISSSGARGSEKGSSEFLTSFSNELRLIIYSYLDEVTTFTLKHVVVQDKVFLFRLKDVTDTLILQSICRTIRDESLFLLHPAARYALTIDDNAYKATKVKGERKRQTAYEQLDLLSNSTHFAQVRELVVNIRRSGRSGKVMSDWLVTAVHEVMRRIEEAEKLERLKIIIPFGTRGTVLLNQSAHIASAREITVLIESVAVGSTASSENARLLDAVSATFRAIARNSKVEILIVKIKEGKPAFCSTACEIIAARRYPGKIQIDVEARGLSRGMLKMLEDFQREHEISMID</sequence>
<gene>
    <name evidence="1" type="ORF">B0A48_06255</name>
</gene>
<reference evidence="2" key="1">
    <citation type="submission" date="2017-03" db="EMBL/GenBank/DDBJ databases">
        <title>Genomes of endolithic fungi from Antarctica.</title>
        <authorList>
            <person name="Coleine C."/>
            <person name="Masonjones S."/>
            <person name="Stajich J.E."/>
        </authorList>
    </citation>
    <scope>NUCLEOTIDE SEQUENCE [LARGE SCALE GENOMIC DNA]</scope>
    <source>
        <strain evidence="2">CCFEE 5527</strain>
    </source>
</reference>
<comment type="caution">
    <text evidence="1">The sequence shown here is derived from an EMBL/GenBank/DDBJ whole genome shotgun (WGS) entry which is preliminary data.</text>
</comment>
<keyword evidence="2" id="KW-1185">Reference proteome</keyword>